<reference evidence="3 4" key="1">
    <citation type="journal article" date="2013" name="Int. J. Syst. Evol. Microbiol.">
        <title>Tumebacillus flagellatus sp. nov., an alpha-amylase/pullulanase-producing bacterium isolated from cassava wastewater.</title>
        <authorList>
            <person name="Wang Q."/>
            <person name="Xie N."/>
            <person name="Qin Y."/>
            <person name="Shen N."/>
            <person name="Zhu J."/>
            <person name="Mi H."/>
            <person name="Huang R."/>
        </authorList>
    </citation>
    <scope>NUCLEOTIDE SEQUENCE [LARGE SCALE GENOMIC DNA]</scope>
    <source>
        <strain evidence="3 4">GST4</strain>
    </source>
</reference>
<dbReference type="PANTHER" id="PTHR31793">
    <property type="entry name" value="4-HYDROXYBENZOYL-COA THIOESTERASE FAMILY MEMBER"/>
    <property type="match status" value="1"/>
</dbReference>
<dbReference type="RefSeq" id="WP_038091017.1">
    <property type="nucleotide sequence ID" value="NZ_JMIR01000026.1"/>
</dbReference>
<dbReference type="Gene3D" id="3.10.129.10">
    <property type="entry name" value="Hotdog Thioesterase"/>
    <property type="match status" value="1"/>
</dbReference>
<evidence type="ECO:0000313" key="4">
    <source>
        <dbReference type="Proteomes" id="UP000027931"/>
    </source>
</evidence>
<dbReference type="STRING" id="1157490.EL26_16670"/>
<dbReference type="InterPro" id="IPR050563">
    <property type="entry name" value="4-hydroxybenzoyl-CoA_TE"/>
</dbReference>
<keyword evidence="4" id="KW-1185">Reference proteome</keyword>
<dbReference type="CDD" id="cd00586">
    <property type="entry name" value="4HBT"/>
    <property type="match status" value="1"/>
</dbReference>
<organism evidence="3 4">
    <name type="scientific">Tumebacillus flagellatus</name>
    <dbReference type="NCBI Taxonomy" id="1157490"/>
    <lineage>
        <taxon>Bacteria</taxon>
        <taxon>Bacillati</taxon>
        <taxon>Bacillota</taxon>
        <taxon>Bacilli</taxon>
        <taxon>Bacillales</taxon>
        <taxon>Alicyclobacillaceae</taxon>
        <taxon>Tumebacillus</taxon>
    </lineage>
</organism>
<dbReference type="EMBL" id="JMIR01000026">
    <property type="protein sequence ID" value="KEO82170.1"/>
    <property type="molecule type" value="Genomic_DNA"/>
</dbReference>
<sequence>MYRNELSVRFNDCDALGHVNNATYLTFFEEARKELFRLFNPSLDVHSWNMIIASTRCDYLREAVYAENLTVLTWIGRLGSSSVDVEQAIQNERGEWVARGKAVLLGYDFGTKKAVKMSDEIRAKLLEHNEAPEGVPALRE</sequence>
<dbReference type="OrthoDB" id="9799036at2"/>
<comment type="similarity">
    <text evidence="1">Belongs to the 4-hydroxybenzoyl-CoA thioesterase family.</text>
</comment>
<dbReference type="GO" id="GO:0047617">
    <property type="term" value="F:fatty acyl-CoA hydrolase activity"/>
    <property type="evidence" value="ECO:0007669"/>
    <property type="project" value="TreeGrafter"/>
</dbReference>
<evidence type="ECO:0000313" key="3">
    <source>
        <dbReference type="EMBL" id="KEO82170.1"/>
    </source>
</evidence>
<evidence type="ECO:0000256" key="2">
    <source>
        <dbReference type="ARBA" id="ARBA00022801"/>
    </source>
</evidence>
<dbReference type="Proteomes" id="UP000027931">
    <property type="component" value="Unassembled WGS sequence"/>
</dbReference>
<gene>
    <name evidence="3" type="ORF">EL26_16670</name>
</gene>
<comment type="caution">
    <text evidence="3">The sequence shown here is derived from an EMBL/GenBank/DDBJ whole genome shotgun (WGS) entry which is preliminary data.</text>
</comment>
<evidence type="ECO:0000256" key="1">
    <source>
        <dbReference type="ARBA" id="ARBA00005953"/>
    </source>
</evidence>
<dbReference type="SUPFAM" id="SSF54637">
    <property type="entry name" value="Thioesterase/thiol ester dehydrase-isomerase"/>
    <property type="match status" value="1"/>
</dbReference>
<keyword evidence="2" id="KW-0378">Hydrolase</keyword>
<name>A0A074LNW3_9BACL</name>
<accession>A0A074LNW3</accession>
<dbReference type="PANTHER" id="PTHR31793:SF27">
    <property type="entry name" value="NOVEL THIOESTERASE SUPERFAMILY DOMAIN AND SAPOSIN A-TYPE DOMAIN CONTAINING PROTEIN (0610012H03RIK)"/>
    <property type="match status" value="1"/>
</dbReference>
<dbReference type="eggNOG" id="COG0824">
    <property type="taxonomic scope" value="Bacteria"/>
</dbReference>
<dbReference type="AlphaFoldDB" id="A0A074LNW3"/>
<dbReference type="Pfam" id="PF13279">
    <property type="entry name" value="4HBT_2"/>
    <property type="match status" value="1"/>
</dbReference>
<dbReference type="InterPro" id="IPR029069">
    <property type="entry name" value="HotDog_dom_sf"/>
</dbReference>
<proteinExistence type="inferred from homology"/>
<protein>
    <submittedName>
        <fullName evidence="3">Thioesterase</fullName>
    </submittedName>
</protein>